<name>A0AAE7E6P4_9BACT</name>
<dbReference type="PANTHER" id="PTHR15394:SF3">
    <property type="entry name" value="SERINE HYDROLASE RBBP9"/>
    <property type="match status" value="1"/>
</dbReference>
<dbReference type="InterPro" id="IPR010662">
    <property type="entry name" value="RBBP9/YdeN"/>
</dbReference>
<dbReference type="Pfam" id="PF06821">
    <property type="entry name" value="Ser_hydrolase"/>
    <property type="match status" value="1"/>
</dbReference>
<accession>A0AAE7E6P4</accession>
<dbReference type="Gene3D" id="3.40.50.1820">
    <property type="entry name" value="alpha/beta hydrolase"/>
    <property type="match status" value="1"/>
</dbReference>
<dbReference type="GO" id="GO:0016787">
    <property type="term" value="F:hydrolase activity"/>
    <property type="evidence" value="ECO:0007669"/>
    <property type="project" value="UniProtKB-KW"/>
</dbReference>
<dbReference type="AlphaFoldDB" id="A0AAE7E6P4"/>
<evidence type="ECO:0000313" key="2">
    <source>
        <dbReference type="Proteomes" id="UP000503313"/>
    </source>
</evidence>
<proteinExistence type="predicted"/>
<dbReference type="PANTHER" id="PTHR15394">
    <property type="entry name" value="SERINE HYDROLASE RBBP9"/>
    <property type="match status" value="1"/>
</dbReference>
<gene>
    <name evidence="1" type="ORF">ADFLV_1163</name>
</gene>
<dbReference type="EMBL" id="CP053835">
    <property type="protein sequence ID" value="QKF77196.1"/>
    <property type="molecule type" value="Genomic_DNA"/>
</dbReference>
<protein>
    <submittedName>
        <fullName evidence="1">Alpha/beta hydrolase, putative serine hydrolase</fullName>
    </submittedName>
</protein>
<dbReference type="RefSeq" id="WP_129011087.1">
    <property type="nucleotide sequence ID" value="NZ_CP053835.1"/>
</dbReference>
<sequence>MHIYIIHGYSASVEAHWFSWLKEKLEEENEVTIIDLPTPQNPNPKEWNDALKEQIKFIDKNSFFIAHSLGCISLLKFLSESKIEEKIAGYILVSGFNESLPSLKQLDHFLEKRLDYKKLEKITDNKIVIGSNDDYIVPVVLTQRLAFLLSANFICLEKGGHFLDRDGYTNFPLLLSEFKKIKFNE</sequence>
<organism evidence="1 2">
    <name type="scientific">Arcobacter defluvii</name>
    <dbReference type="NCBI Taxonomy" id="873191"/>
    <lineage>
        <taxon>Bacteria</taxon>
        <taxon>Pseudomonadati</taxon>
        <taxon>Campylobacterota</taxon>
        <taxon>Epsilonproteobacteria</taxon>
        <taxon>Campylobacterales</taxon>
        <taxon>Arcobacteraceae</taxon>
        <taxon>Arcobacter</taxon>
    </lineage>
</organism>
<keyword evidence="1" id="KW-0378">Hydrolase</keyword>
<dbReference type="SUPFAM" id="SSF53474">
    <property type="entry name" value="alpha/beta-Hydrolases"/>
    <property type="match status" value="1"/>
</dbReference>
<dbReference type="Proteomes" id="UP000503313">
    <property type="component" value="Chromosome"/>
</dbReference>
<evidence type="ECO:0000313" key="1">
    <source>
        <dbReference type="EMBL" id="QKF77196.1"/>
    </source>
</evidence>
<dbReference type="InterPro" id="IPR029058">
    <property type="entry name" value="AB_hydrolase_fold"/>
</dbReference>
<keyword evidence="2" id="KW-1185">Reference proteome</keyword>
<dbReference type="KEGG" id="adz:ADFLV_1163"/>
<reference evidence="1 2" key="1">
    <citation type="submission" date="2020-05" db="EMBL/GenBank/DDBJ databases">
        <title>Complete genome sequencing of Campylobacter and Arcobacter type strains.</title>
        <authorList>
            <person name="Miller W.G."/>
            <person name="Yee E."/>
        </authorList>
    </citation>
    <scope>NUCLEOTIDE SEQUENCE [LARGE SCALE GENOMIC DNA]</scope>
    <source>
        <strain evidence="1 2">LMG 25694</strain>
    </source>
</reference>